<name>A0A1Y2EWZ7_PROLT</name>
<dbReference type="Gene3D" id="2.60.40.420">
    <property type="entry name" value="Cupredoxins - blue copper proteins"/>
    <property type="match status" value="1"/>
</dbReference>
<dbReference type="RefSeq" id="XP_040722556.1">
    <property type="nucleotide sequence ID" value="XM_040867331.1"/>
</dbReference>
<dbReference type="PANTHER" id="PTHR34883">
    <property type="entry name" value="SERINE-RICH PROTEIN, PUTATIVE-RELATED-RELATED"/>
    <property type="match status" value="1"/>
</dbReference>
<comment type="caution">
    <text evidence="1">The sequence shown here is derived from an EMBL/GenBank/DDBJ whole genome shotgun (WGS) entry which is preliminary data.</text>
</comment>
<evidence type="ECO:0000313" key="2">
    <source>
        <dbReference type="Proteomes" id="UP000193685"/>
    </source>
</evidence>
<sequence>NFNVLVGGSNGLNFSPNQIQGAQIGDTVTFIFGARNHTVTQSSFQNPCTFNGVGADSGFFPSTNDLSTDNTDGAPVIQYDITSTDPQFFYCKQSMHCMQGMVFELN</sequence>
<dbReference type="OMA" id="TPNEIHP"/>
<dbReference type="Proteomes" id="UP000193685">
    <property type="component" value="Unassembled WGS sequence"/>
</dbReference>
<protein>
    <recommendedName>
        <fullName evidence="3">Cupredoxin</fullName>
    </recommendedName>
</protein>
<evidence type="ECO:0008006" key="3">
    <source>
        <dbReference type="Google" id="ProtNLM"/>
    </source>
</evidence>
<dbReference type="AlphaFoldDB" id="A0A1Y2EWZ7"/>
<keyword evidence="2" id="KW-1185">Reference proteome</keyword>
<dbReference type="GeneID" id="63783930"/>
<accession>A0A1Y2EWZ7</accession>
<dbReference type="CDD" id="cd00920">
    <property type="entry name" value="Cupredoxin"/>
    <property type="match status" value="1"/>
</dbReference>
<evidence type="ECO:0000313" key="1">
    <source>
        <dbReference type="EMBL" id="ORY76103.1"/>
    </source>
</evidence>
<dbReference type="OrthoDB" id="1921208at2759"/>
<feature type="non-terminal residue" evidence="1">
    <location>
        <position position="1"/>
    </location>
</feature>
<dbReference type="PANTHER" id="PTHR34883:SF15">
    <property type="entry name" value="EXTRACELLULAR SERINE-RICH PROTEIN"/>
    <property type="match status" value="1"/>
</dbReference>
<feature type="non-terminal residue" evidence="1">
    <location>
        <position position="106"/>
    </location>
</feature>
<organism evidence="1 2">
    <name type="scientific">Protomyces lactucae-debilis</name>
    <dbReference type="NCBI Taxonomy" id="2754530"/>
    <lineage>
        <taxon>Eukaryota</taxon>
        <taxon>Fungi</taxon>
        <taxon>Dikarya</taxon>
        <taxon>Ascomycota</taxon>
        <taxon>Taphrinomycotina</taxon>
        <taxon>Taphrinomycetes</taxon>
        <taxon>Taphrinales</taxon>
        <taxon>Protomycetaceae</taxon>
        <taxon>Protomyces</taxon>
    </lineage>
</organism>
<dbReference type="STRING" id="56484.A0A1Y2EWZ7"/>
<dbReference type="EMBL" id="MCFI01000024">
    <property type="protein sequence ID" value="ORY76103.1"/>
    <property type="molecule type" value="Genomic_DNA"/>
</dbReference>
<dbReference type="InterPro" id="IPR052953">
    <property type="entry name" value="Ser-rich/MCO-related"/>
</dbReference>
<reference evidence="1 2" key="1">
    <citation type="submission" date="2016-07" db="EMBL/GenBank/DDBJ databases">
        <title>Pervasive Adenine N6-methylation of Active Genes in Fungi.</title>
        <authorList>
            <consortium name="DOE Joint Genome Institute"/>
            <person name="Mondo S.J."/>
            <person name="Dannebaum R.O."/>
            <person name="Kuo R.C."/>
            <person name="Labutti K."/>
            <person name="Haridas S."/>
            <person name="Kuo A."/>
            <person name="Salamov A."/>
            <person name="Ahrendt S.R."/>
            <person name="Lipzen A."/>
            <person name="Sullivan W."/>
            <person name="Andreopoulos W.B."/>
            <person name="Clum A."/>
            <person name="Lindquist E."/>
            <person name="Daum C."/>
            <person name="Ramamoorthy G.K."/>
            <person name="Gryganskyi A."/>
            <person name="Culley D."/>
            <person name="Magnuson J.K."/>
            <person name="James T.Y."/>
            <person name="O'Malley M.A."/>
            <person name="Stajich J.E."/>
            <person name="Spatafora J.W."/>
            <person name="Visel A."/>
            <person name="Grigoriev I.V."/>
        </authorList>
    </citation>
    <scope>NUCLEOTIDE SEQUENCE [LARGE SCALE GENOMIC DNA]</scope>
    <source>
        <strain evidence="1 2">12-1054</strain>
    </source>
</reference>
<proteinExistence type="predicted"/>
<gene>
    <name evidence="1" type="ORF">BCR37DRAFT_339391</name>
</gene>
<dbReference type="InterPro" id="IPR008972">
    <property type="entry name" value="Cupredoxin"/>
</dbReference>
<dbReference type="SUPFAM" id="SSF49503">
    <property type="entry name" value="Cupredoxins"/>
    <property type="match status" value="1"/>
</dbReference>